<comment type="caution">
    <text evidence="3">The sequence shown here is derived from an EMBL/GenBank/DDBJ whole genome shotgun (WGS) entry which is preliminary data.</text>
</comment>
<sequence>MSPRDYDFRPPEPKFRRQDALEQVPEGPSRRPRGLIFASISTGVVVVALVVALVMLWGTTTEPVAVDQDGQSEGVTGPTETGAEDGDLIGPDATHPPHTVSAGDTVPIDVDALFPDGVTLLPPELGDWTEQDIINRPDQFTAVSPDYGASIEVWQTSVFDTPQSDEALTIAQLNRVGDECSASSNVRPQGDPVVDVLTGADDTKLEVLVAKVDGCDGGELWLVERVMPLTGARFHIVLWDSTSVAGNEELMAMYHAISFEF</sequence>
<dbReference type="Proteomes" id="UP000433493">
    <property type="component" value="Unassembled WGS sequence"/>
</dbReference>
<evidence type="ECO:0000313" key="4">
    <source>
        <dbReference type="Proteomes" id="UP000433493"/>
    </source>
</evidence>
<gene>
    <name evidence="3" type="ORF">F8O05_00990</name>
</gene>
<dbReference type="OrthoDB" id="5119392at2"/>
<keyword evidence="2" id="KW-0812">Transmembrane</keyword>
<reference evidence="3 4" key="1">
    <citation type="submission" date="2019-09" db="EMBL/GenBank/DDBJ databases">
        <title>Phylogeny of genus Pseudoclavibacter and closely related genus.</title>
        <authorList>
            <person name="Li Y."/>
        </authorList>
    </citation>
    <scope>NUCLEOTIDE SEQUENCE [LARGE SCALE GENOMIC DNA]</scope>
    <source>
        <strain evidence="3 4">KCTC 13959</strain>
    </source>
</reference>
<evidence type="ECO:0000256" key="1">
    <source>
        <dbReference type="SAM" id="MobiDB-lite"/>
    </source>
</evidence>
<keyword evidence="2" id="KW-0472">Membrane</keyword>
<evidence type="ECO:0000256" key="2">
    <source>
        <dbReference type="SAM" id="Phobius"/>
    </source>
</evidence>
<keyword evidence="4" id="KW-1185">Reference proteome</keyword>
<organism evidence="3 4">
    <name type="scientific">Gulosibacter chungangensis</name>
    <dbReference type="NCBI Taxonomy" id="979746"/>
    <lineage>
        <taxon>Bacteria</taxon>
        <taxon>Bacillati</taxon>
        <taxon>Actinomycetota</taxon>
        <taxon>Actinomycetes</taxon>
        <taxon>Micrococcales</taxon>
        <taxon>Microbacteriaceae</taxon>
        <taxon>Gulosibacter</taxon>
    </lineage>
</organism>
<keyword evidence="2" id="KW-1133">Transmembrane helix</keyword>
<feature type="transmembrane region" description="Helical" evidence="2">
    <location>
        <begin position="35"/>
        <end position="58"/>
    </location>
</feature>
<feature type="region of interest" description="Disordered" evidence="1">
    <location>
        <begin position="1"/>
        <end position="32"/>
    </location>
</feature>
<evidence type="ECO:0000313" key="3">
    <source>
        <dbReference type="EMBL" id="KAB1644878.1"/>
    </source>
</evidence>
<accession>A0A7J5BFK1</accession>
<feature type="region of interest" description="Disordered" evidence="1">
    <location>
        <begin position="65"/>
        <end position="105"/>
    </location>
</feature>
<proteinExistence type="predicted"/>
<protein>
    <submittedName>
        <fullName evidence="3">Uncharacterized protein</fullName>
    </submittedName>
</protein>
<dbReference type="AlphaFoldDB" id="A0A7J5BFK1"/>
<name>A0A7J5BFK1_9MICO</name>
<dbReference type="EMBL" id="WBKB01000001">
    <property type="protein sequence ID" value="KAB1644878.1"/>
    <property type="molecule type" value="Genomic_DNA"/>
</dbReference>
<feature type="compositionally biased region" description="Basic and acidic residues" evidence="1">
    <location>
        <begin position="1"/>
        <end position="20"/>
    </location>
</feature>
<dbReference type="RefSeq" id="WP_158050891.1">
    <property type="nucleotide sequence ID" value="NZ_WBKB01000001.1"/>
</dbReference>